<keyword evidence="3" id="KW-1185">Reference proteome</keyword>
<evidence type="ECO:0000313" key="3">
    <source>
        <dbReference type="Proteomes" id="UP000789901"/>
    </source>
</evidence>
<evidence type="ECO:0000256" key="1">
    <source>
        <dbReference type="SAM" id="Phobius"/>
    </source>
</evidence>
<keyword evidence="1" id="KW-0472">Membrane</keyword>
<name>A0ABN7WQQ9_GIGMA</name>
<protein>
    <submittedName>
        <fullName evidence="2">27386_t:CDS:1</fullName>
    </submittedName>
</protein>
<gene>
    <name evidence="2" type="ORF">GMARGA_LOCUS33766</name>
</gene>
<feature type="transmembrane region" description="Helical" evidence="1">
    <location>
        <begin position="342"/>
        <end position="362"/>
    </location>
</feature>
<dbReference type="Proteomes" id="UP000789901">
    <property type="component" value="Unassembled WGS sequence"/>
</dbReference>
<evidence type="ECO:0000313" key="2">
    <source>
        <dbReference type="EMBL" id="CAG8838013.1"/>
    </source>
</evidence>
<keyword evidence="1" id="KW-1133">Transmembrane helix</keyword>
<proteinExistence type="predicted"/>
<dbReference type="EMBL" id="CAJVQB010057095">
    <property type="protein sequence ID" value="CAG8838013.1"/>
    <property type="molecule type" value="Genomic_DNA"/>
</dbReference>
<comment type="caution">
    <text evidence="2">The sequence shown here is derived from an EMBL/GenBank/DDBJ whole genome shotgun (WGS) entry which is preliminary data.</text>
</comment>
<feature type="non-terminal residue" evidence="2">
    <location>
        <position position="1"/>
    </location>
</feature>
<organism evidence="2 3">
    <name type="scientific">Gigaspora margarita</name>
    <dbReference type="NCBI Taxonomy" id="4874"/>
    <lineage>
        <taxon>Eukaryota</taxon>
        <taxon>Fungi</taxon>
        <taxon>Fungi incertae sedis</taxon>
        <taxon>Mucoromycota</taxon>
        <taxon>Glomeromycotina</taxon>
        <taxon>Glomeromycetes</taxon>
        <taxon>Diversisporales</taxon>
        <taxon>Gigasporaceae</taxon>
        <taxon>Gigaspora</taxon>
    </lineage>
</organism>
<reference evidence="2 3" key="1">
    <citation type="submission" date="2021-06" db="EMBL/GenBank/DDBJ databases">
        <authorList>
            <person name="Kallberg Y."/>
            <person name="Tangrot J."/>
            <person name="Rosling A."/>
        </authorList>
    </citation>
    <scope>NUCLEOTIDE SEQUENCE [LARGE SCALE GENOMIC DNA]</scope>
    <source>
        <strain evidence="2 3">120-4 pot B 10/14</strain>
    </source>
</reference>
<keyword evidence="1" id="KW-0812">Transmembrane</keyword>
<feature type="non-terminal residue" evidence="2">
    <location>
        <position position="377"/>
    </location>
</feature>
<sequence length="377" mass="43421">DVINNPDLCYENVVRFKRLLDTLHYKSPVVAMTDCTKIKAGLQYSSSLGCIVGSTLNRNYCKIETYDDIYNKVPLPKFLLIIVALIPTGSDNSEKIFALYQKLIDIAADLELYIISIGSDGAAAEFQYFRSIQTDHLLFRKEKKVCEGYSFNEYEEINLLDDDLERLRYWPSDIKIDNAINVGYERAIHLARHLEMNSISKDAYYFNIHKKFSTSQLEDFWNKDLNLETSNNNEYNTDSGLSVSHCINDMISKMNRNQEVNLDPEPELLLEKLYMSCSRSEFTLDNDSLNIEFLLNLYQSHDAHSEKTFERIKFSSKNNNEKNVLNGLNINKATKFDNTLCIAQIIAMYELVFVLGLGTIWLSADDSDIRVIFTANR</sequence>
<accession>A0ABN7WQQ9</accession>